<accession>A0A6J4Q653</accession>
<reference evidence="1" key="1">
    <citation type="submission" date="2020-02" db="EMBL/GenBank/DDBJ databases">
        <authorList>
            <person name="Meier V. D."/>
        </authorList>
    </citation>
    <scope>NUCLEOTIDE SEQUENCE</scope>
    <source>
        <strain evidence="1">AVDCRST_MAG82</strain>
    </source>
</reference>
<sequence length="95" mass="11247">MPIFSQDGSQLALEDQATHLPRRQLKDLRGLDSRIVAFVRRRRIIPLRTPVLPLFYFSKIILSANRNPPLARCAAGNAIRRCTWLRRPRWRRRRC</sequence>
<gene>
    <name evidence="1" type="ORF">AVDCRST_MAG82-2262</name>
</gene>
<name>A0A6J4Q653_9ACTN</name>
<dbReference type="EMBL" id="CADCVA010000304">
    <property type="protein sequence ID" value="CAA9433163.1"/>
    <property type="molecule type" value="Genomic_DNA"/>
</dbReference>
<organism evidence="1">
    <name type="scientific">uncultured Rubrobacteraceae bacterium</name>
    <dbReference type="NCBI Taxonomy" id="349277"/>
    <lineage>
        <taxon>Bacteria</taxon>
        <taxon>Bacillati</taxon>
        <taxon>Actinomycetota</taxon>
        <taxon>Rubrobacteria</taxon>
        <taxon>Rubrobacterales</taxon>
        <taxon>Rubrobacteraceae</taxon>
        <taxon>environmental samples</taxon>
    </lineage>
</organism>
<proteinExistence type="predicted"/>
<protein>
    <submittedName>
        <fullName evidence="1">Uncharacterized protein</fullName>
    </submittedName>
</protein>
<dbReference type="AlphaFoldDB" id="A0A6J4Q653"/>
<evidence type="ECO:0000313" key="1">
    <source>
        <dbReference type="EMBL" id="CAA9433163.1"/>
    </source>
</evidence>